<evidence type="ECO:0000256" key="2">
    <source>
        <dbReference type="NCBIfam" id="TIGR03162"/>
    </source>
</evidence>
<dbReference type="InterPro" id="IPR051695">
    <property type="entry name" value="Phosphoglycerate_Mutase"/>
</dbReference>
<dbReference type="InterPro" id="IPR017578">
    <property type="entry name" value="Ribazole_CobC"/>
</dbReference>
<gene>
    <name evidence="3" type="primary">cobC</name>
    <name evidence="3" type="ORF">ISU02_13125</name>
</gene>
<dbReference type="NCBIfam" id="TIGR03162">
    <property type="entry name" value="ribazole_cobC"/>
    <property type="match status" value="1"/>
</dbReference>
<reference evidence="3 4" key="1">
    <citation type="submission" date="2020-11" db="EMBL/GenBank/DDBJ databases">
        <title>Fusibacter basophilias sp. nov.</title>
        <authorList>
            <person name="Qiu D."/>
        </authorList>
    </citation>
    <scope>NUCLEOTIDE SEQUENCE [LARGE SCALE GENOMIC DNA]</scope>
    <source>
        <strain evidence="3 4">Q10-2</strain>
    </source>
</reference>
<dbReference type="PANTHER" id="PTHR46517">
    <property type="entry name" value="FRUCTOSE-2,6-BISPHOSPHATASE TIGAR"/>
    <property type="match status" value="1"/>
</dbReference>
<sequence>MSKKTIYLIRHSRPVLADAQRRFIGQTNLPLSEEGMIQAKALGRFFKDKNIEAIYCSDLLRSHDTAMEIGAQNNIRVQIISAFREIDLGRWEGETFSEIARCYPDEFKARGQDIGYFRPPGGESFIDLSKRVLPIFEKIIRLEHQSVVIVGHAGVNRMILCNLLNIQMKNMFKINQNYGGINIIQGKISDLRLKTLNMLLETVKE</sequence>
<comment type="caution">
    <text evidence="3">The sequence shown here is derived from an EMBL/GenBank/DDBJ whole genome shotgun (WGS) entry which is preliminary data.</text>
</comment>
<name>A0ABR9ZUM9_9FIRM</name>
<dbReference type="InterPro" id="IPR029033">
    <property type="entry name" value="His_PPase_superfam"/>
</dbReference>
<evidence type="ECO:0000313" key="3">
    <source>
        <dbReference type="EMBL" id="MBF4694056.1"/>
    </source>
</evidence>
<dbReference type="SUPFAM" id="SSF53254">
    <property type="entry name" value="Phosphoglycerate mutase-like"/>
    <property type="match status" value="1"/>
</dbReference>
<dbReference type="RefSeq" id="WP_194702288.1">
    <property type="nucleotide sequence ID" value="NZ_JADKNH010000007.1"/>
</dbReference>
<dbReference type="SMART" id="SM00855">
    <property type="entry name" value="PGAM"/>
    <property type="match status" value="1"/>
</dbReference>
<dbReference type="InterPro" id="IPR013078">
    <property type="entry name" value="His_Pase_superF_clade-1"/>
</dbReference>
<evidence type="ECO:0000256" key="1">
    <source>
        <dbReference type="ARBA" id="ARBA00022801"/>
    </source>
</evidence>
<evidence type="ECO:0000313" key="4">
    <source>
        <dbReference type="Proteomes" id="UP000614200"/>
    </source>
</evidence>
<dbReference type="PIRSF" id="PIRSF000709">
    <property type="entry name" value="6PFK_2-Ptase"/>
    <property type="match status" value="1"/>
</dbReference>
<keyword evidence="4" id="KW-1185">Reference proteome</keyword>
<protein>
    <recommendedName>
        <fullName evidence="2">Alpha-ribazole phosphatase</fullName>
        <ecNumber evidence="2">3.1.3.73</ecNumber>
    </recommendedName>
</protein>
<dbReference type="EC" id="3.1.3.73" evidence="2"/>
<accession>A0ABR9ZUM9</accession>
<dbReference type="EMBL" id="JADKNH010000007">
    <property type="protein sequence ID" value="MBF4694056.1"/>
    <property type="molecule type" value="Genomic_DNA"/>
</dbReference>
<dbReference type="Proteomes" id="UP000614200">
    <property type="component" value="Unassembled WGS sequence"/>
</dbReference>
<dbReference type="CDD" id="cd07067">
    <property type="entry name" value="HP_PGM_like"/>
    <property type="match status" value="1"/>
</dbReference>
<dbReference type="PANTHER" id="PTHR46517:SF1">
    <property type="entry name" value="FRUCTOSE-2,6-BISPHOSPHATASE TIGAR"/>
    <property type="match status" value="1"/>
</dbReference>
<dbReference type="Pfam" id="PF00300">
    <property type="entry name" value="His_Phos_1"/>
    <property type="match status" value="1"/>
</dbReference>
<dbReference type="Gene3D" id="3.40.50.1240">
    <property type="entry name" value="Phosphoglycerate mutase-like"/>
    <property type="match status" value="1"/>
</dbReference>
<keyword evidence="1" id="KW-0378">Hydrolase</keyword>
<organism evidence="3 4">
    <name type="scientific">Fusibacter ferrireducens</name>
    <dbReference type="NCBI Taxonomy" id="2785058"/>
    <lineage>
        <taxon>Bacteria</taxon>
        <taxon>Bacillati</taxon>
        <taxon>Bacillota</taxon>
        <taxon>Clostridia</taxon>
        <taxon>Eubacteriales</taxon>
        <taxon>Eubacteriales Family XII. Incertae Sedis</taxon>
        <taxon>Fusibacter</taxon>
    </lineage>
</organism>
<proteinExistence type="predicted"/>